<evidence type="ECO:0000256" key="7">
    <source>
        <dbReference type="HAMAP-Rule" id="MF_00631"/>
    </source>
</evidence>
<dbReference type="RefSeq" id="WP_345188374.1">
    <property type="nucleotide sequence ID" value="NZ_BAABGP010000022.1"/>
</dbReference>
<name>A0ABP8PMD1_9MICO</name>
<evidence type="ECO:0000256" key="4">
    <source>
        <dbReference type="ARBA" id="ARBA00022989"/>
    </source>
</evidence>
<keyword evidence="9" id="KW-1185">Reference proteome</keyword>
<dbReference type="InterPro" id="IPR009619">
    <property type="entry name" value="CrgA"/>
</dbReference>
<gene>
    <name evidence="7" type="primary">crgA</name>
    <name evidence="8" type="ORF">GCM10023171_31770</name>
</gene>
<dbReference type="HAMAP" id="MF_00631">
    <property type="entry name" value="CrgA"/>
    <property type="match status" value="1"/>
</dbReference>
<keyword evidence="4 7" id="KW-1133">Transmembrane helix</keyword>
<evidence type="ECO:0000256" key="6">
    <source>
        <dbReference type="ARBA" id="ARBA00023306"/>
    </source>
</evidence>
<dbReference type="EMBL" id="BAABGP010000022">
    <property type="protein sequence ID" value="GAA4489972.1"/>
    <property type="molecule type" value="Genomic_DNA"/>
</dbReference>
<evidence type="ECO:0000256" key="1">
    <source>
        <dbReference type="ARBA" id="ARBA00022475"/>
    </source>
</evidence>
<keyword evidence="6 7" id="KW-0131">Cell cycle</keyword>
<feature type="transmembrane region" description="Helical" evidence="7">
    <location>
        <begin position="58"/>
        <end position="76"/>
    </location>
</feature>
<comment type="similarity">
    <text evidence="7">Belongs to the CrgA family.</text>
</comment>
<evidence type="ECO:0000313" key="9">
    <source>
        <dbReference type="Proteomes" id="UP001500731"/>
    </source>
</evidence>
<evidence type="ECO:0000256" key="2">
    <source>
        <dbReference type="ARBA" id="ARBA00022618"/>
    </source>
</evidence>
<sequence length="79" mass="8783">MARSRKPEEAAVEKVDGSAAPNAAWFKPVMVGFMLLGLAWILVFYITGMQYPIPGLQSWNLLIGLGIALIGFLMTTRWR</sequence>
<reference evidence="9" key="1">
    <citation type="journal article" date="2019" name="Int. J. Syst. Evol. Microbiol.">
        <title>The Global Catalogue of Microorganisms (GCM) 10K type strain sequencing project: providing services to taxonomists for standard genome sequencing and annotation.</title>
        <authorList>
            <consortium name="The Broad Institute Genomics Platform"/>
            <consortium name="The Broad Institute Genome Sequencing Center for Infectious Disease"/>
            <person name="Wu L."/>
            <person name="Ma J."/>
        </authorList>
    </citation>
    <scope>NUCLEOTIDE SEQUENCE [LARGE SCALE GENOMIC DNA]</scope>
    <source>
        <strain evidence="9">JCM 17839</strain>
    </source>
</reference>
<accession>A0ABP8PMD1</accession>
<keyword evidence="1 7" id="KW-1003">Cell membrane</keyword>
<organism evidence="8 9">
    <name type="scientific">Microbacterium panaciterrae</name>
    <dbReference type="NCBI Taxonomy" id="985759"/>
    <lineage>
        <taxon>Bacteria</taxon>
        <taxon>Bacillati</taxon>
        <taxon>Actinomycetota</taxon>
        <taxon>Actinomycetes</taxon>
        <taxon>Micrococcales</taxon>
        <taxon>Microbacteriaceae</taxon>
        <taxon>Microbacterium</taxon>
    </lineage>
</organism>
<keyword evidence="2 7" id="KW-0132">Cell division</keyword>
<comment type="subcellular location">
    <subcellularLocation>
        <location evidence="7">Cell membrane</location>
        <topology evidence="7">Multi-pass membrane protein</topology>
    </subcellularLocation>
</comment>
<proteinExistence type="inferred from homology"/>
<evidence type="ECO:0000256" key="3">
    <source>
        <dbReference type="ARBA" id="ARBA00022692"/>
    </source>
</evidence>
<dbReference type="Proteomes" id="UP001500731">
    <property type="component" value="Unassembled WGS sequence"/>
</dbReference>
<evidence type="ECO:0000313" key="8">
    <source>
        <dbReference type="EMBL" id="GAA4489972.1"/>
    </source>
</evidence>
<dbReference type="Pfam" id="PF06781">
    <property type="entry name" value="CrgA"/>
    <property type="match status" value="1"/>
</dbReference>
<protein>
    <recommendedName>
        <fullName evidence="7">Cell division protein CrgA</fullName>
    </recommendedName>
</protein>
<keyword evidence="5 7" id="KW-0472">Membrane</keyword>
<evidence type="ECO:0000256" key="5">
    <source>
        <dbReference type="ARBA" id="ARBA00023136"/>
    </source>
</evidence>
<comment type="function">
    <text evidence="7">Involved in cell division.</text>
</comment>
<keyword evidence="3 7" id="KW-0812">Transmembrane</keyword>
<feature type="transmembrane region" description="Helical" evidence="7">
    <location>
        <begin position="24"/>
        <end position="46"/>
    </location>
</feature>
<comment type="caution">
    <text evidence="8">The sequence shown here is derived from an EMBL/GenBank/DDBJ whole genome shotgun (WGS) entry which is preliminary data.</text>
</comment>